<dbReference type="AlphaFoldDB" id="A0A2M7VBN1"/>
<reference evidence="3" key="1">
    <citation type="submission" date="2017-09" db="EMBL/GenBank/DDBJ databases">
        <title>Depth-based differentiation of microbial function through sediment-hosted aquifers and enrichment of novel symbionts in the deep terrestrial subsurface.</title>
        <authorList>
            <person name="Probst A.J."/>
            <person name="Ladd B."/>
            <person name="Jarett J.K."/>
            <person name="Geller-Mcgrath D.E."/>
            <person name="Sieber C.M.K."/>
            <person name="Emerson J.B."/>
            <person name="Anantharaman K."/>
            <person name="Thomas B.C."/>
            <person name="Malmstrom R."/>
            <person name="Stieglmeier M."/>
            <person name="Klingl A."/>
            <person name="Woyke T."/>
            <person name="Ryan C.M."/>
            <person name="Banfield J.F."/>
        </authorList>
    </citation>
    <scope>NUCLEOTIDE SEQUENCE [LARGE SCALE GENOMIC DNA]</scope>
</reference>
<protein>
    <submittedName>
        <fullName evidence="2">Uncharacterized protein</fullName>
    </submittedName>
</protein>
<dbReference type="SUPFAM" id="SSF53955">
    <property type="entry name" value="Lysozyme-like"/>
    <property type="match status" value="1"/>
</dbReference>
<dbReference type="InterPro" id="IPR023346">
    <property type="entry name" value="Lysozyme-like_dom_sf"/>
</dbReference>
<organism evidence="2 3">
    <name type="scientific">Candidatus Magasanikbacteria bacterium CG_4_10_14_0_2_um_filter_33_14</name>
    <dbReference type="NCBI Taxonomy" id="1974636"/>
    <lineage>
        <taxon>Bacteria</taxon>
        <taxon>Candidatus Magasanikiibacteriota</taxon>
    </lineage>
</organism>
<name>A0A2M7VBN1_9BACT</name>
<sequence>MPKKKSKKTKKKEIQVIKKKTTKKIKTPSFFTKKRLGFYALVTTIAVIEIVSILFFLRYKPETLEIPDIRSEKINNYFTKYNMPLSGYGDTFVKVADDCDMDWRLLPAIAVRESSGGKHMQLNNPFGWGGANIKFDSIEDAIYALGSNLCGDDPDTAKWYNTTSTYTKLYRYNGTVVKTYPAEVMWIMEQF</sequence>
<evidence type="ECO:0000313" key="2">
    <source>
        <dbReference type="EMBL" id="PIZ96553.1"/>
    </source>
</evidence>
<comment type="caution">
    <text evidence="2">The sequence shown here is derived from an EMBL/GenBank/DDBJ whole genome shotgun (WGS) entry which is preliminary data.</text>
</comment>
<proteinExistence type="predicted"/>
<keyword evidence="1" id="KW-0472">Membrane</keyword>
<keyword evidence="1" id="KW-1133">Transmembrane helix</keyword>
<dbReference type="EMBL" id="PFPL01000018">
    <property type="protein sequence ID" value="PIZ96553.1"/>
    <property type="molecule type" value="Genomic_DNA"/>
</dbReference>
<accession>A0A2M7VBN1</accession>
<evidence type="ECO:0000313" key="3">
    <source>
        <dbReference type="Proteomes" id="UP000231453"/>
    </source>
</evidence>
<gene>
    <name evidence="2" type="ORF">COX80_01040</name>
</gene>
<keyword evidence="1" id="KW-0812">Transmembrane</keyword>
<feature type="transmembrane region" description="Helical" evidence="1">
    <location>
        <begin position="36"/>
        <end position="57"/>
    </location>
</feature>
<dbReference type="Proteomes" id="UP000231453">
    <property type="component" value="Unassembled WGS sequence"/>
</dbReference>
<evidence type="ECO:0000256" key="1">
    <source>
        <dbReference type="SAM" id="Phobius"/>
    </source>
</evidence>